<proteinExistence type="predicted"/>
<feature type="region of interest" description="Disordered" evidence="1">
    <location>
        <begin position="1"/>
        <end position="27"/>
    </location>
</feature>
<evidence type="ECO:0000313" key="2">
    <source>
        <dbReference type="EMBL" id="KAH9632120.1"/>
    </source>
</evidence>
<organism evidence="2 3">
    <name type="scientific">Spodoptera exigua</name>
    <name type="common">Beet armyworm</name>
    <name type="synonym">Noctua fulgens</name>
    <dbReference type="NCBI Taxonomy" id="7107"/>
    <lineage>
        <taxon>Eukaryota</taxon>
        <taxon>Metazoa</taxon>
        <taxon>Ecdysozoa</taxon>
        <taxon>Arthropoda</taxon>
        <taxon>Hexapoda</taxon>
        <taxon>Insecta</taxon>
        <taxon>Pterygota</taxon>
        <taxon>Neoptera</taxon>
        <taxon>Endopterygota</taxon>
        <taxon>Lepidoptera</taxon>
        <taxon>Glossata</taxon>
        <taxon>Ditrysia</taxon>
        <taxon>Noctuoidea</taxon>
        <taxon>Noctuidae</taxon>
        <taxon>Amphipyrinae</taxon>
        <taxon>Spodoptera</taxon>
    </lineage>
</organism>
<name>A0A922SC39_SPOEX</name>
<dbReference type="AlphaFoldDB" id="A0A922SC39"/>
<dbReference type="Proteomes" id="UP000814243">
    <property type="component" value="Unassembled WGS sequence"/>
</dbReference>
<evidence type="ECO:0000313" key="3">
    <source>
        <dbReference type="Proteomes" id="UP000814243"/>
    </source>
</evidence>
<dbReference type="EMBL" id="JACEFF010000728">
    <property type="protein sequence ID" value="KAH9632120.1"/>
    <property type="molecule type" value="Genomic_DNA"/>
</dbReference>
<gene>
    <name evidence="2" type="ORF">HF086_002627</name>
</gene>
<protein>
    <submittedName>
        <fullName evidence="2">Uncharacterized protein</fullName>
    </submittedName>
</protein>
<evidence type="ECO:0000256" key="1">
    <source>
        <dbReference type="SAM" id="MobiDB-lite"/>
    </source>
</evidence>
<reference evidence="2" key="1">
    <citation type="journal article" date="2021" name="G3 (Bethesda)">
        <title>Genome and transcriptome analysis of the beet armyworm Spodoptera exigua reveals targets for pest control. .</title>
        <authorList>
            <person name="Simon S."/>
            <person name="Breeschoten T."/>
            <person name="Jansen H.J."/>
            <person name="Dirks R.P."/>
            <person name="Schranz M.E."/>
            <person name="Ros V.I.D."/>
        </authorList>
    </citation>
    <scope>NUCLEOTIDE SEQUENCE</scope>
    <source>
        <strain evidence="2">TB_SE_WUR_2020</strain>
    </source>
</reference>
<feature type="compositionally biased region" description="Polar residues" evidence="1">
    <location>
        <begin position="9"/>
        <end position="19"/>
    </location>
</feature>
<sequence length="174" mass="19126">MFVLKEPQILSNAHKSTGALQEAPPVPPPPASYCPPVEHRPTHRVAGSIKANHVTSFHGHRNPLTAGPSSSAVDVDERDAMQLWFEARWARLVAQRRAREEPRDEPTARRLARLERRLTRPLSGKLLIDGVFNISAEQQAATVAELVQVSAQRDAHQALMAADRRRNAGGSVGD</sequence>
<accession>A0A922SC39</accession>
<comment type="caution">
    <text evidence="2">The sequence shown here is derived from an EMBL/GenBank/DDBJ whole genome shotgun (WGS) entry which is preliminary data.</text>
</comment>